<feature type="signal peptide" evidence="1">
    <location>
        <begin position="1"/>
        <end position="23"/>
    </location>
</feature>
<organism evidence="2 3">
    <name type="scientific">Aquarana catesbeiana</name>
    <name type="common">American bullfrog</name>
    <name type="synonym">Rana catesbeiana</name>
    <dbReference type="NCBI Taxonomy" id="8400"/>
    <lineage>
        <taxon>Eukaryota</taxon>
        <taxon>Metazoa</taxon>
        <taxon>Chordata</taxon>
        <taxon>Craniata</taxon>
        <taxon>Vertebrata</taxon>
        <taxon>Euteleostomi</taxon>
        <taxon>Amphibia</taxon>
        <taxon>Batrachia</taxon>
        <taxon>Anura</taxon>
        <taxon>Neobatrachia</taxon>
        <taxon>Ranoidea</taxon>
        <taxon>Ranidae</taxon>
        <taxon>Aquarana</taxon>
    </lineage>
</organism>
<accession>A0A2G9RL40</accession>
<dbReference type="EMBL" id="KV940535">
    <property type="protein sequence ID" value="PIO27933.1"/>
    <property type="molecule type" value="Genomic_DNA"/>
</dbReference>
<dbReference type="AlphaFoldDB" id="A0A2G9RL40"/>
<evidence type="ECO:0000256" key="1">
    <source>
        <dbReference type="SAM" id="SignalP"/>
    </source>
</evidence>
<feature type="chain" id="PRO_5013883526" evidence="1">
    <location>
        <begin position="24"/>
        <end position="75"/>
    </location>
</feature>
<dbReference type="Proteomes" id="UP000228934">
    <property type="component" value="Unassembled WGS sequence"/>
</dbReference>
<keyword evidence="3" id="KW-1185">Reference proteome</keyword>
<proteinExistence type="predicted"/>
<reference evidence="3" key="1">
    <citation type="journal article" date="2017" name="Nat. Commun.">
        <title>The North American bullfrog draft genome provides insight into hormonal regulation of long noncoding RNA.</title>
        <authorList>
            <person name="Hammond S.A."/>
            <person name="Warren R.L."/>
            <person name="Vandervalk B.P."/>
            <person name="Kucuk E."/>
            <person name="Khan H."/>
            <person name="Gibb E.A."/>
            <person name="Pandoh P."/>
            <person name="Kirk H."/>
            <person name="Zhao Y."/>
            <person name="Jones M."/>
            <person name="Mungall A.J."/>
            <person name="Coope R."/>
            <person name="Pleasance S."/>
            <person name="Moore R.A."/>
            <person name="Holt R.A."/>
            <person name="Round J.M."/>
            <person name="Ohora S."/>
            <person name="Walle B.V."/>
            <person name="Veldhoen N."/>
            <person name="Helbing C.C."/>
            <person name="Birol I."/>
        </authorList>
    </citation>
    <scope>NUCLEOTIDE SEQUENCE [LARGE SCALE GENOMIC DNA]</scope>
</reference>
<gene>
    <name evidence="2" type="ORF">AB205_0127550</name>
</gene>
<evidence type="ECO:0000313" key="3">
    <source>
        <dbReference type="Proteomes" id="UP000228934"/>
    </source>
</evidence>
<name>A0A2G9RL40_AQUCT</name>
<keyword evidence="1" id="KW-0732">Signal</keyword>
<protein>
    <submittedName>
        <fullName evidence="2">Uncharacterized protein</fullName>
    </submittedName>
</protein>
<sequence length="75" mass="8277">MGITLVSPSLVTLLAAHCTGILPTNIKGQQSQQMVKYGVRHPEKVPEIIRIILTDLTEQRHVIELVTLKQPILGP</sequence>
<evidence type="ECO:0000313" key="2">
    <source>
        <dbReference type="EMBL" id="PIO27933.1"/>
    </source>
</evidence>